<comment type="caution">
    <text evidence="1">The sequence shown here is derived from an EMBL/GenBank/DDBJ whole genome shotgun (WGS) entry which is preliminary data.</text>
</comment>
<dbReference type="RefSeq" id="WP_221341302.1">
    <property type="nucleotide sequence ID" value="NZ_JACHIN010000012.1"/>
</dbReference>
<dbReference type="Pfam" id="PF19850">
    <property type="entry name" value="DUF6325"/>
    <property type="match status" value="1"/>
</dbReference>
<dbReference type="AlphaFoldDB" id="A0A7W8A9A1"/>
<evidence type="ECO:0008006" key="3">
    <source>
        <dbReference type="Google" id="ProtNLM"/>
    </source>
</evidence>
<dbReference type="EMBL" id="JACHIN010000012">
    <property type="protein sequence ID" value="MBB5082007.1"/>
    <property type="molecule type" value="Genomic_DNA"/>
</dbReference>
<proteinExistence type="predicted"/>
<protein>
    <recommendedName>
        <fullName evidence="3">DUF1269 domain-containing protein</fullName>
    </recommendedName>
</protein>
<accession>A0A7W8A9A1</accession>
<name>A0A7W8A9A1_9ACTN</name>
<keyword evidence="2" id="KW-1185">Reference proteome</keyword>
<organism evidence="1 2">
    <name type="scientific">Nonomuraea endophytica</name>
    <dbReference type="NCBI Taxonomy" id="714136"/>
    <lineage>
        <taxon>Bacteria</taxon>
        <taxon>Bacillati</taxon>
        <taxon>Actinomycetota</taxon>
        <taxon>Actinomycetes</taxon>
        <taxon>Streptosporangiales</taxon>
        <taxon>Streptosporangiaceae</taxon>
        <taxon>Nonomuraea</taxon>
    </lineage>
</organism>
<dbReference type="Proteomes" id="UP000568380">
    <property type="component" value="Unassembled WGS sequence"/>
</dbReference>
<evidence type="ECO:0000313" key="1">
    <source>
        <dbReference type="EMBL" id="MBB5082007.1"/>
    </source>
</evidence>
<sequence length="147" mass="15524">MATVMKAESVGPVDVAVITFGGERFDPGVVSAIREIQDKGTVRVVDLSFVRKSADGTVSAAEVADTDVAAEYAGLADEELDLLNDEDLRLLGDALDPGTAALVVVWENTWAAQLGAALRASSSRVSTLERIPRQVVLDALAALEDER</sequence>
<evidence type="ECO:0000313" key="2">
    <source>
        <dbReference type="Proteomes" id="UP000568380"/>
    </source>
</evidence>
<gene>
    <name evidence="1" type="ORF">HNR40_007502</name>
</gene>
<reference evidence="1 2" key="1">
    <citation type="submission" date="2020-08" db="EMBL/GenBank/DDBJ databases">
        <title>Genomic Encyclopedia of Type Strains, Phase IV (KMG-IV): sequencing the most valuable type-strain genomes for metagenomic binning, comparative biology and taxonomic classification.</title>
        <authorList>
            <person name="Goeker M."/>
        </authorList>
    </citation>
    <scope>NUCLEOTIDE SEQUENCE [LARGE SCALE GENOMIC DNA]</scope>
    <source>
        <strain evidence="1 2">DSM 45385</strain>
    </source>
</reference>
<dbReference type="InterPro" id="IPR046288">
    <property type="entry name" value="DUF6325"/>
</dbReference>